<dbReference type="GO" id="GO:0047443">
    <property type="term" value="F:4-hydroxy-4-methyl-2-oxoglutarate aldolase activity"/>
    <property type="evidence" value="ECO:0007669"/>
    <property type="project" value="UniProtKB-EC"/>
</dbReference>
<dbReference type="GO" id="GO:0051252">
    <property type="term" value="P:regulation of RNA metabolic process"/>
    <property type="evidence" value="ECO:0007669"/>
    <property type="project" value="InterPro"/>
</dbReference>
<evidence type="ECO:0000256" key="5">
    <source>
        <dbReference type="ARBA" id="ARBA00022723"/>
    </source>
</evidence>
<comment type="subunit">
    <text evidence="4 10">Homotrimer.</text>
</comment>
<accession>A0A2S0N297</accession>
<dbReference type="Pfam" id="PF03737">
    <property type="entry name" value="RraA-like"/>
    <property type="match status" value="1"/>
</dbReference>
<dbReference type="EC" id="4.1.1.112" evidence="10"/>
<keyword evidence="12" id="KW-1185">Reference proteome</keyword>
<dbReference type="Gene3D" id="3.50.30.40">
    <property type="entry name" value="Ribonuclease E inhibitor RraA/RraA-like"/>
    <property type="match status" value="1"/>
</dbReference>
<dbReference type="Proteomes" id="UP000239326">
    <property type="component" value="Chromosome"/>
</dbReference>
<dbReference type="CDD" id="cd16841">
    <property type="entry name" value="RraA_family"/>
    <property type="match status" value="1"/>
</dbReference>
<dbReference type="InterPro" id="IPR010203">
    <property type="entry name" value="RraA"/>
</dbReference>
<dbReference type="InterPro" id="IPR005493">
    <property type="entry name" value="RraA/RraA-like"/>
</dbReference>
<dbReference type="OrthoDB" id="943692at2"/>
<evidence type="ECO:0000256" key="3">
    <source>
        <dbReference type="ARBA" id="ARBA00008621"/>
    </source>
</evidence>
<comment type="cofactor">
    <cofactor evidence="9">
        <name>Mg(2+)</name>
        <dbReference type="ChEBI" id="CHEBI:18420"/>
    </cofactor>
</comment>
<protein>
    <recommendedName>
        <fullName evidence="10">4-hydroxy-4-methyl-2-oxoglutarate aldolase</fullName>
        <shortName evidence="10">HMG aldolase</shortName>
        <ecNumber evidence="10">4.1.1.112</ecNumber>
        <ecNumber evidence="10">4.1.3.17</ecNumber>
    </recommendedName>
    <alternativeName>
        <fullName evidence="10">Oxaloacetate decarboxylase</fullName>
    </alternativeName>
</protein>
<feature type="binding site" evidence="9">
    <location>
        <position position="108"/>
    </location>
    <ligand>
        <name>Mg(2+)</name>
        <dbReference type="ChEBI" id="CHEBI:18420"/>
    </ligand>
</feature>
<evidence type="ECO:0000256" key="7">
    <source>
        <dbReference type="ARBA" id="ARBA00025046"/>
    </source>
</evidence>
<reference evidence="11 12" key="1">
    <citation type="submission" date="2018-03" db="EMBL/GenBank/DDBJ databases">
        <title>Genome sequencing of Simplicispira sp.</title>
        <authorList>
            <person name="Kim S.-J."/>
            <person name="Heo J."/>
            <person name="Kwon S.-W."/>
        </authorList>
    </citation>
    <scope>NUCLEOTIDE SEQUENCE [LARGE SCALE GENOMIC DNA]</scope>
    <source>
        <strain evidence="11 12">SC1-8</strain>
    </source>
</reference>
<comment type="catalytic activity">
    <reaction evidence="8 10">
        <text>oxaloacetate + H(+) = pyruvate + CO2</text>
        <dbReference type="Rhea" id="RHEA:15641"/>
        <dbReference type="ChEBI" id="CHEBI:15361"/>
        <dbReference type="ChEBI" id="CHEBI:15378"/>
        <dbReference type="ChEBI" id="CHEBI:16452"/>
        <dbReference type="ChEBI" id="CHEBI:16526"/>
        <dbReference type="EC" id="4.1.1.112"/>
    </reaction>
</comment>
<gene>
    <name evidence="11" type="ORF">C6571_14115</name>
</gene>
<evidence type="ECO:0000313" key="12">
    <source>
        <dbReference type="Proteomes" id="UP000239326"/>
    </source>
</evidence>
<evidence type="ECO:0000256" key="9">
    <source>
        <dbReference type="PIRSR" id="PIRSR605493-1"/>
    </source>
</evidence>
<comment type="cofactor">
    <cofactor evidence="2 10">
        <name>a divalent metal cation</name>
        <dbReference type="ChEBI" id="CHEBI:60240"/>
    </cofactor>
</comment>
<dbReference type="AlphaFoldDB" id="A0A2S0N297"/>
<sequence length="171" mass="17877">MIRLSIPQVSTCDLCDRFKADDSDAFRVLPPVFASYGGLRAFAGRVSTVKCFEDNALVKAALDQPGEGRVLVVDGGGSLRRALVGGNLAAAAVANGWVGLVVDGCVRDLAELAVAELGIRALGLMPMPTIKRGEGQRDVAVQIRGVVVRPGDWLYADDDGIVVSTSAVHSA</sequence>
<feature type="binding site" evidence="9">
    <location>
        <begin position="85"/>
        <end position="88"/>
    </location>
    <ligand>
        <name>substrate</name>
    </ligand>
</feature>
<evidence type="ECO:0000313" key="11">
    <source>
        <dbReference type="EMBL" id="AVO42278.1"/>
    </source>
</evidence>
<dbReference type="EMBL" id="CP027669">
    <property type="protein sequence ID" value="AVO42278.1"/>
    <property type="molecule type" value="Genomic_DNA"/>
</dbReference>
<evidence type="ECO:0000256" key="2">
    <source>
        <dbReference type="ARBA" id="ARBA00001968"/>
    </source>
</evidence>
<dbReference type="GO" id="GO:0008948">
    <property type="term" value="F:oxaloacetate decarboxylase activity"/>
    <property type="evidence" value="ECO:0007669"/>
    <property type="project" value="UniProtKB-EC"/>
</dbReference>
<evidence type="ECO:0000256" key="10">
    <source>
        <dbReference type="RuleBase" id="RU004338"/>
    </source>
</evidence>
<keyword evidence="5 9" id="KW-0479">Metal-binding</keyword>
<feature type="binding site" evidence="9">
    <location>
        <position position="107"/>
    </location>
    <ligand>
        <name>substrate</name>
    </ligand>
</feature>
<organism evidence="11 12">
    <name type="scientific">Simplicispira suum</name>
    <dbReference type="NCBI Taxonomy" id="2109915"/>
    <lineage>
        <taxon>Bacteria</taxon>
        <taxon>Pseudomonadati</taxon>
        <taxon>Pseudomonadota</taxon>
        <taxon>Betaproteobacteria</taxon>
        <taxon>Burkholderiales</taxon>
        <taxon>Comamonadaceae</taxon>
        <taxon>Simplicispira</taxon>
    </lineage>
</organism>
<comment type="catalytic activity">
    <reaction evidence="1 10">
        <text>4-hydroxy-4-methyl-2-oxoglutarate = 2 pyruvate</text>
        <dbReference type="Rhea" id="RHEA:22748"/>
        <dbReference type="ChEBI" id="CHEBI:15361"/>
        <dbReference type="ChEBI" id="CHEBI:58276"/>
        <dbReference type="EC" id="4.1.3.17"/>
    </reaction>
</comment>
<dbReference type="PANTHER" id="PTHR33254">
    <property type="entry name" value="4-HYDROXY-4-METHYL-2-OXOGLUTARATE ALDOLASE 3-RELATED"/>
    <property type="match status" value="1"/>
</dbReference>
<dbReference type="InterPro" id="IPR036704">
    <property type="entry name" value="RraA/RraA-like_sf"/>
</dbReference>
<keyword evidence="6 10" id="KW-0456">Lyase</keyword>
<proteinExistence type="inferred from homology"/>
<dbReference type="RefSeq" id="WP_106447255.1">
    <property type="nucleotide sequence ID" value="NZ_CP027669.1"/>
</dbReference>
<comment type="function">
    <text evidence="7 10">Catalyzes the aldol cleavage of 4-hydroxy-4-methyl-2-oxoglutarate (HMG) into 2 molecules of pyruvate. Also contains a secondary oxaloacetate (OAA) decarboxylase activity due to the common pyruvate enolate transition state formed following C-C bond cleavage in the retro-aldol and decarboxylation reactions.</text>
</comment>
<comment type="similarity">
    <text evidence="3 10">Belongs to the class II aldolase/RraA-like family.</text>
</comment>
<evidence type="ECO:0000256" key="4">
    <source>
        <dbReference type="ARBA" id="ARBA00011233"/>
    </source>
</evidence>
<dbReference type="GO" id="GO:0046872">
    <property type="term" value="F:metal ion binding"/>
    <property type="evidence" value="ECO:0007669"/>
    <property type="project" value="UniProtKB-KW"/>
</dbReference>
<evidence type="ECO:0000256" key="1">
    <source>
        <dbReference type="ARBA" id="ARBA00001342"/>
    </source>
</evidence>
<dbReference type="PANTHER" id="PTHR33254:SF4">
    <property type="entry name" value="4-HYDROXY-4-METHYL-2-OXOGLUTARATE ALDOLASE 3-RELATED"/>
    <property type="match status" value="1"/>
</dbReference>
<dbReference type="KEGG" id="simp:C6571_14115"/>
<evidence type="ECO:0000256" key="6">
    <source>
        <dbReference type="ARBA" id="ARBA00023239"/>
    </source>
</evidence>
<evidence type="ECO:0000256" key="8">
    <source>
        <dbReference type="ARBA" id="ARBA00047973"/>
    </source>
</evidence>
<name>A0A2S0N297_9BURK</name>
<dbReference type="NCBIfam" id="NF006875">
    <property type="entry name" value="PRK09372.1"/>
    <property type="match status" value="1"/>
</dbReference>
<keyword evidence="9" id="KW-0460">Magnesium</keyword>
<dbReference type="NCBIfam" id="TIGR01935">
    <property type="entry name" value="NOT-MenG"/>
    <property type="match status" value="1"/>
</dbReference>
<dbReference type="GO" id="GO:0008428">
    <property type="term" value="F:ribonuclease inhibitor activity"/>
    <property type="evidence" value="ECO:0007669"/>
    <property type="project" value="InterPro"/>
</dbReference>
<dbReference type="SUPFAM" id="SSF89562">
    <property type="entry name" value="RraA-like"/>
    <property type="match status" value="1"/>
</dbReference>
<dbReference type="EC" id="4.1.3.17" evidence="10"/>